<keyword evidence="3" id="KW-1185">Reference proteome</keyword>
<dbReference type="InterPro" id="IPR058852">
    <property type="entry name" value="HTH_77"/>
</dbReference>
<proteinExistence type="predicted"/>
<dbReference type="PANTHER" id="PTHR47691">
    <property type="entry name" value="REGULATOR-RELATED"/>
    <property type="match status" value="1"/>
</dbReference>
<dbReference type="InterPro" id="IPR000792">
    <property type="entry name" value="Tscrpt_reg_LuxR_C"/>
</dbReference>
<evidence type="ECO:0000313" key="2">
    <source>
        <dbReference type="EMBL" id="MFD2422382.1"/>
    </source>
</evidence>
<gene>
    <name evidence="2" type="ORF">ACFSXZ_39275</name>
</gene>
<name>A0ABW5G660_9PSEU</name>
<dbReference type="Pfam" id="PF00196">
    <property type="entry name" value="GerE"/>
    <property type="match status" value="1"/>
</dbReference>
<feature type="domain" description="HTH luxR-type" evidence="1">
    <location>
        <begin position="702"/>
        <end position="767"/>
    </location>
</feature>
<dbReference type="InterPro" id="IPR002182">
    <property type="entry name" value="NB-ARC"/>
</dbReference>
<dbReference type="SUPFAM" id="SSF48452">
    <property type="entry name" value="TPR-like"/>
    <property type="match status" value="1"/>
</dbReference>
<dbReference type="InterPro" id="IPR016032">
    <property type="entry name" value="Sig_transdc_resp-reg_C-effctor"/>
</dbReference>
<dbReference type="PRINTS" id="PR00038">
    <property type="entry name" value="HTHLUXR"/>
</dbReference>
<dbReference type="SMART" id="SM00421">
    <property type="entry name" value="HTH_LUXR"/>
    <property type="match status" value="1"/>
</dbReference>
<dbReference type="GO" id="GO:0005524">
    <property type="term" value="F:ATP binding"/>
    <property type="evidence" value="ECO:0007669"/>
    <property type="project" value="UniProtKB-KW"/>
</dbReference>
<evidence type="ECO:0000259" key="1">
    <source>
        <dbReference type="PROSITE" id="PS50043"/>
    </source>
</evidence>
<dbReference type="EMBL" id="JBHUKR010000027">
    <property type="protein sequence ID" value="MFD2422382.1"/>
    <property type="molecule type" value="Genomic_DNA"/>
</dbReference>
<dbReference type="Gene3D" id="3.40.50.300">
    <property type="entry name" value="P-loop containing nucleotide triphosphate hydrolases"/>
    <property type="match status" value="1"/>
</dbReference>
<organism evidence="2 3">
    <name type="scientific">Amycolatopsis pigmentata</name>
    <dbReference type="NCBI Taxonomy" id="450801"/>
    <lineage>
        <taxon>Bacteria</taxon>
        <taxon>Bacillati</taxon>
        <taxon>Actinomycetota</taxon>
        <taxon>Actinomycetes</taxon>
        <taxon>Pseudonocardiales</taxon>
        <taxon>Pseudonocardiaceae</taxon>
        <taxon>Amycolatopsis</taxon>
    </lineage>
</organism>
<protein>
    <submittedName>
        <fullName evidence="2">ATP-binding protein</fullName>
    </submittedName>
</protein>
<dbReference type="Gene3D" id="1.25.40.10">
    <property type="entry name" value="Tetratricopeptide repeat domain"/>
    <property type="match status" value="1"/>
</dbReference>
<comment type="caution">
    <text evidence="2">The sequence shown here is derived from an EMBL/GenBank/DDBJ whole genome shotgun (WGS) entry which is preliminary data.</text>
</comment>
<dbReference type="CDD" id="cd06170">
    <property type="entry name" value="LuxR_C_like"/>
    <property type="match status" value="1"/>
</dbReference>
<dbReference type="SUPFAM" id="SSF46894">
    <property type="entry name" value="C-terminal effector domain of the bipartite response regulators"/>
    <property type="match status" value="1"/>
</dbReference>
<dbReference type="PRINTS" id="PR00364">
    <property type="entry name" value="DISEASERSIST"/>
</dbReference>
<dbReference type="PROSITE" id="PS00622">
    <property type="entry name" value="HTH_LUXR_1"/>
    <property type="match status" value="1"/>
</dbReference>
<dbReference type="RefSeq" id="WP_378271434.1">
    <property type="nucleotide sequence ID" value="NZ_JBHUKR010000027.1"/>
</dbReference>
<keyword evidence="2" id="KW-0547">Nucleotide-binding</keyword>
<dbReference type="InterPro" id="IPR011990">
    <property type="entry name" value="TPR-like_helical_dom_sf"/>
</dbReference>
<dbReference type="PROSITE" id="PS50043">
    <property type="entry name" value="HTH_LUXR_2"/>
    <property type="match status" value="1"/>
</dbReference>
<dbReference type="SUPFAM" id="SSF52540">
    <property type="entry name" value="P-loop containing nucleoside triphosphate hydrolases"/>
    <property type="match status" value="1"/>
</dbReference>
<dbReference type="Gene3D" id="1.10.10.10">
    <property type="entry name" value="Winged helix-like DNA-binding domain superfamily/Winged helix DNA-binding domain"/>
    <property type="match status" value="1"/>
</dbReference>
<keyword evidence="2" id="KW-0067">ATP-binding</keyword>
<dbReference type="PANTHER" id="PTHR47691:SF3">
    <property type="entry name" value="HTH-TYPE TRANSCRIPTIONAL REGULATOR RV0890C-RELATED"/>
    <property type="match status" value="1"/>
</dbReference>
<dbReference type="InterPro" id="IPR036388">
    <property type="entry name" value="WH-like_DNA-bd_sf"/>
</dbReference>
<dbReference type="Pfam" id="PF25872">
    <property type="entry name" value="HTH_77"/>
    <property type="match status" value="1"/>
</dbReference>
<accession>A0ABW5G660</accession>
<reference evidence="3" key="1">
    <citation type="journal article" date="2019" name="Int. J. Syst. Evol. Microbiol.">
        <title>The Global Catalogue of Microorganisms (GCM) 10K type strain sequencing project: providing services to taxonomists for standard genome sequencing and annotation.</title>
        <authorList>
            <consortium name="The Broad Institute Genomics Platform"/>
            <consortium name="The Broad Institute Genome Sequencing Center for Infectious Disease"/>
            <person name="Wu L."/>
            <person name="Ma J."/>
        </authorList>
    </citation>
    <scope>NUCLEOTIDE SEQUENCE [LARGE SCALE GENOMIC DNA]</scope>
    <source>
        <strain evidence="3">CGMCC 4.7645</strain>
    </source>
</reference>
<sequence>MSERATTRPAGNLPASVTSFIGRKKEISDIRKSLSTSRLVTLTGVGGVGKTRLAIEAAYESRKAFADGVWLVDLATVNDSALVARTVANTLGIPDQSTKSAPDQLTEFLADRRTLLVLDNCEHLVHACAVLADHLLRCCEGLRILATSRQTLAITGERIFTVPPLSVPDPRESEDVVDTYDAPALFFDRAAAIQPDLELSDGKRHTVARLCARLDGLPLAIELAATRVRSLPVEQIIERLDDRFGLLTGGSRAAVPRQRTLRALIDWSYDLCSPAERLLWSRLSVFAGEFDLAAAEGVCAGEDLPREDVLDLIDRLVAQSILLVTSSESGPRYRLLETIRQYGAEKLAGSGEETTLRRRHRDFFLALSEDIADHWNGPGQEAGLARLRADHGNLRAALEWCASDPGSRREGLAMVAALRYHWCADGFLSEGRRWLDRMLALPPTSTVEPELRAKALWVAAWATLLQGDHDVVEARLDECETLASEPATLGRMTSLRGSLAFFRGNRDEATRDFERSLALLSATTEQDGILLTLFQLNMIRASDPLDDGFDAGKEAIALAERLGERSVRSYALWSVAFEAWVRGDAGSAGDWVREALMIQRGFNDHSGAAMMIELLAWMATDAGEYRRAARLLGAVHALFQTLGTSISAFGPQLAQRHSHCQWTTLRALRTEAFQSAFAEGTRMYRSEAISYALGEGSHDHSPEDTDRVLTPRERQVAELVTQGMSNRKIAESLVVSPRTVEGHVEHILAKLGFTSRAQIAAWNAASTSAGPRF</sequence>
<dbReference type="Proteomes" id="UP001597417">
    <property type="component" value="Unassembled WGS sequence"/>
</dbReference>
<dbReference type="InterPro" id="IPR027417">
    <property type="entry name" value="P-loop_NTPase"/>
</dbReference>
<dbReference type="Pfam" id="PF00931">
    <property type="entry name" value="NB-ARC"/>
    <property type="match status" value="1"/>
</dbReference>
<evidence type="ECO:0000313" key="3">
    <source>
        <dbReference type="Proteomes" id="UP001597417"/>
    </source>
</evidence>